<dbReference type="EMBL" id="JAIXCQ010000006">
    <property type="protein sequence ID" value="MCA5893769.1"/>
    <property type="molecule type" value="Genomic_DNA"/>
</dbReference>
<dbReference type="InterPro" id="IPR043129">
    <property type="entry name" value="ATPase_NBD"/>
</dbReference>
<dbReference type="Pfam" id="PF12802">
    <property type="entry name" value="MarR_2"/>
    <property type="match status" value="1"/>
</dbReference>
<protein>
    <submittedName>
        <fullName evidence="3">ROK family transcriptional regulator</fullName>
    </submittedName>
</protein>
<dbReference type="Gene3D" id="3.30.420.40">
    <property type="match status" value="2"/>
</dbReference>
<reference evidence="3 4" key="1">
    <citation type="submission" date="2021-09" db="EMBL/GenBank/DDBJ databases">
        <title>Isoptericola luteus sp. nov., a novel bacterium isolated from Harbin, the capital city of Heilongjiang province.</title>
        <authorList>
            <person name="Li J."/>
        </authorList>
    </citation>
    <scope>NUCLEOTIDE SEQUENCE [LARGE SCALE GENOMIC DNA]</scope>
    <source>
        <strain evidence="3 4">NEAU-Y5</strain>
    </source>
</reference>
<dbReference type="Proteomes" id="UP001319870">
    <property type="component" value="Unassembled WGS sequence"/>
</dbReference>
<dbReference type="InterPro" id="IPR049874">
    <property type="entry name" value="ROK_cs"/>
</dbReference>
<organism evidence="3 4">
    <name type="scientific">Isoptericola luteus</name>
    <dbReference type="NCBI Taxonomy" id="2879484"/>
    <lineage>
        <taxon>Bacteria</taxon>
        <taxon>Bacillati</taxon>
        <taxon>Actinomycetota</taxon>
        <taxon>Actinomycetes</taxon>
        <taxon>Micrococcales</taxon>
        <taxon>Promicromonosporaceae</taxon>
        <taxon>Isoptericola</taxon>
    </lineage>
</organism>
<dbReference type="Gene3D" id="1.10.10.10">
    <property type="entry name" value="Winged helix-like DNA-binding domain superfamily/Winged helix DNA-binding domain"/>
    <property type="match status" value="1"/>
</dbReference>
<evidence type="ECO:0000259" key="2">
    <source>
        <dbReference type="Pfam" id="PF12802"/>
    </source>
</evidence>
<gene>
    <name evidence="3" type="ORF">LEP48_10460</name>
</gene>
<dbReference type="Pfam" id="PF00480">
    <property type="entry name" value="ROK"/>
    <property type="match status" value="1"/>
</dbReference>
<evidence type="ECO:0000313" key="4">
    <source>
        <dbReference type="Proteomes" id="UP001319870"/>
    </source>
</evidence>
<feature type="domain" description="HTH marR-type" evidence="2">
    <location>
        <begin position="18"/>
        <end position="61"/>
    </location>
</feature>
<evidence type="ECO:0000256" key="1">
    <source>
        <dbReference type="ARBA" id="ARBA00006479"/>
    </source>
</evidence>
<dbReference type="InterPro" id="IPR000600">
    <property type="entry name" value="ROK"/>
</dbReference>
<dbReference type="InterPro" id="IPR000835">
    <property type="entry name" value="HTH_MarR-typ"/>
</dbReference>
<comment type="caution">
    <text evidence="3">The sequence shown here is derived from an EMBL/GenBank/DDBJ whole genome shotgun (WGS) entry which is preliminary data.</text>
</comment>
<dbReference type="InterPro" id="IPR036388">
    <property type="entry name" value="WH-like_DNA-bd_sf"/>
</dbReference>
<evidence type="ECO:0000313" key="3">
    <source>
        <dbReference type="EMBL" id="MCA5893769.1"/>
    </source>
</evidence>
<dbReference type="InterPro" id="IPR036390">
    <property type="entry name" value="WH_DNA-bd_sf"/>
</dbReference>
<name>A0ABS7ZJI8_9MICO</name>
<comment type="similarity">
    <text evidence="1">Belongs to the ROK (NagC/XylR) family.</text>
</comment>
<proteinExistence type="inferred from homology"/>
<sequence length="411" mass="41511">MTKVIQAPGHPGATPSSRALVLDAIRAAGSISRVEITAATGLTGATVSTTVRRLIVDGLVQEAGRGESTGGKPRVLLELVPASRHALGVHLDSADITYALVNLDGGVVARLKRATRPDAEPAAVVRRMARTVRELVESAGARWEKVLGLGVVSPGPLARSSPTVLTGPAMGRWAGFPLGERLGEATGLPILLDNDATAAAVGEHWTGGANGSRAFAALYLATGIGAGAVVRGVPLRGASSNAGEIGHVCVQADGPECWCGARGCLEALGGPQVVVASAEAAGFDLGGPGRPTSERFAVLARAAIGGDAVAASMLHRSARYVAIAAQTLAQVLDIDRLVLTGPAMALAGSLYLPVVQERLDTSFFARSDHGVEVVISPHANEAAAIGAAALVLQGELVAAGGSVRIAVGRPA</sequence>
<dbReference type="RefSeq" id="WP_225565536.1">
    <property type="nucleotide sequence ID" value="NZ_JAIXCQ010000006.1"/>
</dbReference>
<dbReference type="PANTHER" id="PTHR18964">
    <property type="entry name" value="ROK (REPRESSOR, ORF, KINASE) FAMILY"/>
    <property type="match status" value="1"/>
</dbReference>
<accession>A0ABS7ZJI8</accession>
<dbReference type="SUPFAM" id="SSF46785">
    <property type="entry name" value="Winged helix' DNA-binding domain"/>
    <property type="match status" value="1"/>
</dbReference>
<dbReference type="SUPFAM" id="SSF53067">
    <property type="entry name" value="Actin-like ATPase domain"/>
    <property type="match status" value="1"/>
</dbReference>
<keyword evidence="4" id="KW-1185">Reference proteome</keyword>
<dbReference type="PANTHER" id="PTHR18964:SF173">
    <property type="entry name" value="GLUCOKINASE"/>
    <property type="match status" value="1"/>
</dbReference>
<dbReference type="PROSITE" id="PS01125">
    <property type="entry name" value="ROK"/>
    <property type="match status" value="1"/>
</dbReference>